<dbReference type="Proteomes" id="UP000324800">
    <property type="component" value="Unassembled WGS sequence"/>
</dbReference>
<dbReference type="AlphaFoldDB" id="A0A5J4VI11"/>
<organism evidence="1 2">
    <name type="scientific">Streblomastix strix</name>
    <dbReference type="NCBI Taxonomy" id="222440"/>
    <lineage>
        <taxon>Eukaryota</taxon>
        <taxon>Metamonada</taxon>
        <taxon>Preaxostyla</taxon>
        <taxon>Oxymonadida</taxon>
        <taxon>Streblomastigidae</taxon>
        <taxon>Streblomastix</taxon>
    </lineage>
</organism>
<evidence type="ECO:0000313" key="1">
    <source>
        <dbReference type="EMBL" id="KAA6382277.1"/>
    </source>
</evidence>
<sequence>MNTFERNMDESMILDKVTPQDMDIQLACFRTPPKCQKSYAEIELPIDIMSGQDGIFACELNCVNVNIAQ</sequence>
<dbReference type="EMBL" id="SNRW01006868">
    <property type="protein sequence ID" value="KAA6382277.1"/>
    <property type="molecule type" value="Genomic_DNA"/>
</dbReference>
<gene>
    <name evidence="1" type="ORF">EZS28_022194</name>
</gene>
<reference evidence="1 2" key="1">
    <citation type="submission" date="2019-03" db="EMBL/GenBank/DDBJ databases">
        <title>Single cell metagenomics reveals metabolic interactions within the superorganism composed of flagellate Streblomastix strix and complex community of Bacteroidetes bacteria on its surface.</title>
        <authorList>
            <person name="Treitli S.C."/>
            <person name="Kolisko M."/>
            <person name="Husnik F."/>
            <person name="Keeling P."/>
            <person name="Hampl V."/>
        </authorList>
    </citation>
    <scope>NUCLEOTIDE SEQUENCE [LARGE SCALE GENOMIC DNA]</scope>
    <source>
        <strain evidence="1">ST1C</strain>
    </source>
</reference>
<accession>A0A5J4VI11</accession>
<name>A0A5J4VI11_9EUKA</name>
<proteinExistence type="predicted"/>
<protein>
    <submittedName>
        <fullName evidence="1">Uncharacterized protein</fullName>
    </submittedName>
</protein>
<evidence type="ECO:0000313" key="2">
    <source>
        <dbReference type="Proteomes" id="UP000324800"/>
    </source>
</evidence>
<comment type="caution">
    <text evidence="1">The sequence shown here is derived from an EMBL/GenBank/DDBJ whole genome shotgun (WGS) entry which is preliminary data.</text>
</comment>